<evidence type="ECO:0008006" key="3">
    <source>
        <dbReference type="Google" id="ProtNLM"/>
    </source>
</evidence>
<proteinExistence type="predicted"/>
<reference evidence="2" key="1">
    <citation type="submission" date="2016-10" db="EMBL/GenBank/DDBJ databases">
        <authorList>
            <person name="Varghese N."/>
            <person name="Submissions S."/>
        </authorList>
    </citation>
    <scope>NUCLEOTIDE SEQUENCE [LARGE SCALE GENOMIC DNA]</scope>
    <source>
        <strain evidence="2">DSM 22376</strain>
    </source>
</reference>
<evidence type="ECO:0000313" key="1">
    <source>
        <dbReference type="EMBL" id="SEA63287.1"/>
    </source>
</evidence>
<accession>A0A1H4CSE5</accession>
<dbReference type="Proteomes" id="UP000198951">
    <property type="component" value="Unassembled WGS sequence"/>
</dbReference>
<organism evidence="1 2">
    <name type="scientific">Flavobacterium gillisiae</name>
    <dbReference type="NCBI Taxonomy" id="150146"/>
    <lineage>
        <taxon>Bacteria</taxon>
        <taxon>Pseudomonadati</taxon>
        <taxon>Bacteroidota</taxon>
        <taxon>Flavobacteriia</taxon>
        <taxon>Flavobacteriales</taxon>
        <taxon>Flavobacteriaceae</taxon>
        <taxon>Flavobacterium</taxon>
    </lineage>
</organism>
<name>A0A1H4CSE5_9FLAO</name>
<sequence length="150" mass="17776">MSFSVEQKRMKKPLIILGCIILSLFSCKPKLINQKINKKREGLWIEQYSMDSAHYKSVGKYKKDDPIKKWCYYLDGKIIKKEKYKGNSCYTKFYHENGKIQSRGKTVLDTTTKYAHWFYSGNWEFYDNKGKLIIERNYQSGKLASETILK</sequence>
<keyword evidence="2" id="KW-1185">Reference proteome</keyword>
<dbReference type="Gene3D" id="3.90.930.1">
    <property type="match status" value="1"/>
</dbReference>
<evidence type="ECO:0000313" key="2">
    <source>
        <dbReference type="Proteomes" id="UP000198951"/>
    </source>
</evidence>
<gene>
    <name evidence="1" type="ORF">SAMN05443667_106192</name>
</gene>
<protein>
    <recommendedName>
        <fullName evidence="3">MORN repeat variant</fullName>
    </recommendedName>
</protein>
<dbReference type="STRING" id="150146.SAMN05443667_106192"/>
<dbReference type="AlphaFoldDB" id="A0A1H4CSE5"/>
<dbReference type="EMBL" id="FNRD01000006">
    <property type="protein sequence ID" value="SEA63287.1"/>
    <property type="molecule type" value="Genomic_DNA"/>
</dbReference>